<evidence type="ECO:0000313" key="2">
    <source>
        <dbReference type="Proteomes" id="UP001223016"/>
    </source>
</evidence>
<evidence type="ECO:0000313" key="1">
    <source>
        <dbReference type="EMBL" id="MDO7926641.1"/>
    </source>
</evidence>
<organism evidence="1 2">
    <name type="scientific">Pseudomonas serbiensis</name>
    <dbReference type="NCBI Taxonomy" id="3064350"/>
    <lineage>
        <taxon>Bacteria</taxon>
        <taxon>Pseudomonadati</taxon>
        <taxon>Pseudomonadota</taxon>
        <taxon>Gammaproteobacteria</taxon>
        <taxon>Pseudomonadales</taxon>
        <taxon>Pseudomonadaceae</taxon>
        <taxon>Pseudomonas</taxon>
    </lineage>
</organism>
<sequence length="195" mass="22052">MNITLTVEQHLSYREALKIAYDKARQDGTLDEITEAACQEEFNSPPPAAIYHESSMVSSNRVSDTGGTYFKCWTLRDSYEQAKINARVYAAESLSKNINDAVEGVKEKLKASGVAFNEQDLNFSINEKGEFKPASVSGKPHEEVDSVFTKLLNEDEDLREMARQYVRMVFSLVDFTVEGWDAPYARYLVPEEIES</sequence>
<comment type="caution">
    <text evidence="1">The sequence shown here is derived from an EMBL/GenBank/DDBJ whole genome shotgun (WGS) entry which is preliminary data.</text>
</comment>
<keyword evidence="2" id="KW-1185">Reference proteome</keyword>
<gene>
    <name evidence="1" type="ORF">Q6A51_07605</name>
</gene>
<proteinExistence type="predicted"/>
<dbReference type="Proteomes" id="UP001223016">
    <property type="component" value="Unassembled WGS sequence"/>
</dbReference>
<accession>A0ABT9CMC5</accession>
<name>A0ABT9CMC5_9PSED</name>
<reference evidence="1 2" key="1">
    <citation type="submission" date="2023-07" db="EMBL/GenBank/DDBJ databases">
        <title>Identification of four novel Pseudomonas species associated with bacterial leaf spot of cucurbits.</title>
        <authorList>
            <person name="Fullem K.R."/>
        </authorList>
    </citation>
    <scope>NUCLEOTIDE SEQUENCE [LARGE SCALE GENOMIC DNA]</scope>
    <source>
        <strain evidence="1 2">KFB 138</strain>
    </source>
</reference>
<dbReference type="RefSeq" id="WP_201019330.1">
    <property type="nucleotide sequence ID" value="NZ_JAUQOO010000004.1"/>
</dbReference>
<protein>
    <submittedName>
        <fullName evidence="1">Uncharacterized protein</fullName>
    </submittedName>
</protein>
<dbReference type="EMBL" id="JAUQOO010000004">
    <property type="protein sequence ID" value="MDO7926641.1"/>
    <property type="molecule type" value="Genomic_DNA"/>
</dbReference>